<reference evidence="2 3" key="1">
    <citation type="submission" date="2022-05" db="EMBL/GenBank/DDBJ databases">
        <authorList>
            <consortium name="Genoscope - CEA"/>
            <person name="William W."/>
        </authorList>
    </citation>
    <scope>NUCLEOTIDE SEQUENCE [LARGE SCALE GENOMIC DNA]</scope>
</reference>
<feature type="region of interest" description="Disordered" evidence="1">
    <location>
        <begin position="1"/>
        <end position="42"/>
    </location>
</feature>
<gene>
    <name evidence="2" type="ORF">PMEA_00007591</name>
</gene>
<dbReference type="Proteomes" id="UP001159428">
    <property type="component" value="Unassembled WGS sequence"/>
</dbReference>
<comment type="caution">
    <text evidence="2">The sequence shown here is derived from an EMBL/GenBank/DDBJ whole genome shotgun (WGS) entry which is preliminary data.</text>
</comment>
<feature type="compositionally biased region" description="Polar residues" evidence="1">
    <location>
        <begin position="1"/>
        <end position="20"/>
    </location>
</feature>
<accession>A0AAU9WL05</accession>
<keyword evidence="3" id="KW-1185">Reference proteome</keyword>
<evidence type="ECO:0000313" key="2">
    <source>
        <dbReference type="EMBL" id="CAH3117653.1"/>
    </source>
</evidence>
<dbReference type="EMBL" id="CALNXJ010000016">
    <property type="protein sequence ID" value="CAH3117653.1"/>
    <property type="molecule type" value="Genomic_DNA"/>
</dbReference>
<organism evidence="2 3">
    <name type="scientific">Pocillopora meandrina</name>
    <dbReference type="NCBI Taxonomy" id="46732"/>
    <lineage>
        <taxon>Eukaryota</taxon>
        <taxon>Metazoa</taxon>
        <taxon>Cnidaria</taxon>
        <taxon>Anthozoa</taxon>
        <taxon>Hexacorallia</taxon>
        <taxon>Scleractinia</taxon>
        <taxon>Astrocoeniina</taxon>
        <taxon>Pocilloporidae</taxon>
        <taxon>Pocillopora</taxon>
    </lineage>
</organism>
<dbReference type="AlphaFoldDB" id="A0AAU9WL05"/>
<sequence>MHFRNLTDQLSNMHSVSNNKLEVDMRKKTRDGERGTTPPRVP</sequence>
<name>A0AAU9WL05_9CNID</name>
<proteinExistence type="predicted"/>
<evidence type="ECO:0000256" key="1">
    <source>
        <dbReference type="SAM" id="MobiDB-lite"/>
    </source>
</evidence>
<feature type="compositionally biased region" description="Basic and acidic residues" evidence="1">
    <location>
        <begin position="21"/>
        <end position="34"/>
    </location>
</feature>
<protein>
    <submittedName>
        <fullName evidence="2">Uncharacterized protein</fullName>
    </submittedName>
</protein>
<evidence type="ECO:0000313" key="3">
    <source>
        <dbReference type="Proteomes" id="UP001159428"/>
    </source>
</evidence>